<name>A0A2P2NQ47_RHIMU</name>
<organism evidence="1">
    <name type="scientific">Rhizophora mucronata</name>
    <name type="common">Asiatic mangrove</name>
    <dbReference type="NCBI Taxonomy" id="61149"/>
    <lineage>
        <taxon>Eukaryota</taxon>
        <taxon>Viridiplantae</taxon>
        <taxon>Streptophyta</taxon>
        <taxon>Embryophyta</taxon>
        <taxon>Tracheophyta</taxon>
        <taxon>Spermatophyta</taxon>
        <taxon>Magnoliopsida</taxon>
        <taxon>eudicotyledons</taxon>
        <taxon>Gunneridae</taxon>
        <taxon>Pentapetalae</taxon>
        <taxon>rosids</taxon>
        <taxon>fabids</taxon>
        <taxon>Malpighiales</taxon>
        <taxon>Rhizophoraceae</taxon>
        <taxon>Rhizophora</taxon>
    </lineage>
</organism>
<sequence>MVYLSFLSFSLVCMNVFMSVCSAKNRFAFLYLSSQDLTLAALNYWFH</sequence>
<protein>
    <submittedName>
        <fullName evidence="1">Uncharacterized protein</fullName>
    </submittedName>
</protein>
<accession>A0A2P2NQ47</accession>
<dbReference type="EMBL" id="GGEC01064046">
    <property type="protein sequence ID" value="MBX44530.1"/>
    <property type="molecule type" value="Transcribed_RNA"/>
</dbReference>
<dbReference type="AlphaFoldDB" id="A0A2P2NQ47"/>
<reference evidence="1" key="1">
    <citation type="submission" date="2018-02" db="EMBL/GenBank/DDBJ databases">
        <title>Rhizophora mucronata_Transcriptome.</title>
        <authorList>
            <person name="Meera S.P."/>
            <person name="Sreeshan A."/>
            <person name="Augustine A."/>
        </authorList>
    </citation>
    <scope>NUCLEOTIDE SEQUENCE</scope>
    <source>
        <tissue evidence="1">Leaf</tissue>
    </source>
</reference>
<evidence type="ECO:0000313" key="1">
    <source>
        <dbReference type="EMBL" id="MBX44530.1"/>
    </source>
</evidence>
<proteinExistence type="predicted"/>